<evidence type="ECO:0000256" key="6">
    <source>
        <dbReference type="ARBA" id="ARBA00023002"/>
    </source>
</evidence>
<dbReference type="PANTHER" id="PTHR42747:SF3">
    <property type="entry name" value="NITRONATE MONOOXYGENASE-RELATED"/>
    <property type="match status" value="1"/>
</dbReference>
<evidence type="ECO:0000256" key="4">
    <source>
        <dbReference type="ARBA" id="ARBA00022630"/>
    </source>
</evidence>
<gene>
    <name evidence="10" type="ORF">G3A44_20915</name>
</gene>
<reference evidence="10 11" key="1">
    <citation type="submission" date="2020-02" db="EMBL/GenBank/DDBJ databases">
        <title>Ideonella bacterium strain TBM-1.</title>
        <authorList>
            <person name="Chen W.-M."/>
        </authorList>
    </citation>
    <scope>NUCLEOTIDE SEQUENCE [LARGE SCALE GENOMIC DNA]</scope>
    <source>
        <strain evidence="10 11">TBM-1</strain>
    </source>
</reference>
<dbReference type="Gene3D" id="3.20.20.70">
    <property type="entry name" value="Aldolase class I"/>
    <property type="match status" value="1"/>
</dbReference>
<dbReference type="GO" id="GO:0009636">
    <property type="term" value="P:response to toxic substance"/>
    <property type="evidence" value="ECO:0007669"/>
    <property type="project" value="UniProtKB-KW"/>
</dbReference>
<evidence type="ECO:0000256" key="7">
    <source>
        <dbReference type="ARBA" id="ARBA00023033"/>
    </source>
</evidence>
<keyword evidence="11" id="KW-1185">Reference proteome</keyword>
<protein>
    <recommendedName>
        <fullName evidence="8">Propionate 3-nitronate monooxygenase</fullName>
    </recommendedName>
</protein>
<proteinExistence type="inferred from homology"/>
<organism evidence="10 11">
    <name type="scientific">Ideonella livida</name>
    <dbReference type="NCBI Taxonomy" id="2707176"/>
    <lineage>
        <taxon>Bacteria</taxon>
        <taxon>Pseudomonadati</taxon>
        <taxon>Pseudomonadota</taxon>
        <taxon>Betaproteobacteria</taxon>
        <taxon>Burkholderiales</taxon>
        <taxon>Sphaerotilaceae</taxon>
        <taxon>Ideonella</taxon>
    </lineage>
</organism>
<dbReference type="InterPro" id="IPR004136">
    <property type="entry name" value="NMO"/>
</dbReference>
<sequence length="343" mass="35569">MAGVQGHRLALAVCAAGGLGSLPAAMLSMATLQEELAVLSQRAAGPWNLNFFCHRPPAADMERMECWRVRLAPYARELGLMGLAPPAGPARQPFGPEAAALVARYRPPVVSFHFGLPAAPLLQQVRESGAQVWSTATTVDEARWLAAQGVDAVIVQGLEAGGHRGHFLRPDLDLDGQAPLADLLPAVRQALAASHPGLPLIAAGGLSSPQDVAAVRAAGAVAAQVGTAYLLSAEADTSRVHRAALRAAAQQGPGATLTALTNVFSGRPARGLLNRLMREQGPLSPEAPAFPLAATALGPLRQAAEGLGRGDFTPLWSGENLEALREQPEGEGAAALTRWLAGQ</sequence>
<evidence type="ECO:0000256" key="8">
    <source>
        <dbReference type="ARBA" id="ARBA00031155"/>
    </source>
</evidence>
<comment type="cofactor">
    <cofactor evidence="1">
        <name>FMN</name>
        <dbReference type="ChEBI" id="CHEBI:58210"/>
    </cofactor>
</comment>
<accession>A0A7C9PJM1</accession>
<comment type="caution">
    <text evidence="10">The sequence shown here is derived from an EMBL/GenBank/DDBJ whole genome shotgun (WGS) entry which is preliminary data.</text>
</comment>
<dbReference type="GO" id="GO:0018580">
    <property type="term" value="F:nitronate monooxygenase activity"/>
    <property type="evidence" value="ECO:0007669"/>
    <property type="project" value="InterPro"/>
</dbReference>
<evidence type="ECO:0000256" key="1">
    <source>
        <dbReference type="ARBA" id="ARBA00001917"/>
    </source>
</evidence>
<dbReference type="CDD" id="cd04730">
    <property type="entry name" value="NPD_like"/>
    <property type="match status" value="1"/>
</dbReference>
<dbReference type="PANTHER" id="PTHR42747">
    <property type="entry name" value="NITRONATE MONOOXYGENASE-RELATED"/>
    <property type="match status" value="1"/>
</dbReference>
<evidence type="ECO:0000313" key="10">
    <source>
        <dbReference type="EMBL" id="NDY93656.1"/>
    </source>
</evidence>
<evidence type="ECO:0000256" key="3">
    <source>
        <dbReference type="ARBA" id="ARBA00022575"/>
    </source>
</evidence>
<evidence type="ECO:0000313" key="11">
    <source>
        <dbReference type="Proteomes" id="UP000484255"/>
    </source>
</evidence>
<keyword evidence="5" id="KW-0288">FMN</keyword>
<evidence type="ECO:0000256" key="2">
    <source>
        <dbReference type="ARBA" id="ARBA00009881"/>
    </source>
</evidence>
<comment type="similarity">
    <text evidence="2">Belongs to the nitronate monooxygenase family. NMO class I subfamily.</text>
</comment>
<keyword evidence="6" id="KW-0560">Oxidoreductase</keyword>
<comment type="catalytic activity">
    <reaction evidence="9">
        <text>3 propionate 3-nitronate + 3 O2 + H2O = 3 3-oxopropanoate + 2 nitrate + nitrite + H2O2 + 3 H(+)</text>
        <dbReference type="Rhea" id="RHEA:57332"/>
        <dbReference type="ChEBI" id="CHEBI:15377"/>
        <dbReference type="ChEBI" id="CHEBI:15378"/>
        <dbReference type="ChEBI" id="CHEBI:15379"/>
        <dbReference type="ChEBI" id="CHEBI:16240"/>
        <dbReference type="ChEBI" id="CHEBI:16301"/>
        <dbReference type="ChEBI" id="CHEBI:17632"/>
        <dbReference type="ChEBI" id="CHEBI:33190"/>
        <dbReference type="ChEBI" id="CHEBI:136067"/>
    </reaction>
</comment>
<dbReference type="Proteomes" id="UP000484255">
    <property type="component" value="Unassembled WGS sequence"/>
</dbReference>
<evidence type="ECO:0000256" key="9">
    <source>
        <dbReference type="ARBA" id="ARBA00049401"/>
    </source>
</evidence>
<dbReference type="InterPro" id="IPR013785">
    <property type="entry name" value="Aldolase_TIM"/>
</dbReference>
<dbReference type="Pfam" id="PF03060">
    <property type="entry name" value="NMO"/>
    <property type="match status" value="1"/>
</dbReference>
<keyword evidence="3" id="KW-0216">Detoxification</keyword>
<keyword evidence="4" id="KW-0285">Flavoprotein</keyword>
<name>A0A7C9PJM1_9BURK</name>
<evidence type="ECO:0000256" key="5">
    <source>
        <dbReference type="ARBA" id="ARBA00022643"/>
    </source>
</evidence>
<dbReference type="SUPFAM" id="SSF51412">
    <property type="entry name" value="Inosine monophosphate dehydrogenase (IMPDH)"/>
    <property type="match status" value="1"/>
</dbReference>
<dbReference type="AlphaFoldDB" id="A0A7C9PJM1"/>
<dbReference type="EMBL" id="JAAGOH010000042">
    <property type="protein sequence ID" value="NDY93656.1"/>
    <property type="molecule type" value="Genomic_DNA"/>
</dbReference>
<keyword evidence="7 10" id="KW-0503">Monooxygenase</keyword>